<dbReference type="Pfam" id="PF08392">
    <property type="entry name" value="FAE1_CUT1_RppA"/>
    <property type="match status" value="1"/>
</dbReference>
<dbReference type="EC" id="2.3.1.199" evidence="2"/>
<dbReference type="KEGG" id="csl:COCSUDRAFT_36731"/>
<evidence type="ECO:0000256" key="1">
    <source>
        <dbReference type="ARBA" id="ARBA00005531"/>
    </source>
</evidence>
<dbReference type="eggNOG" id="ENOG502QPKZ">
    <property type="taxonomic scope" value="Eukaryota"/>
</dbReference>
<dbReference type="OrthoDB" id="329835at2759"/>
<name>I0YY30_COCSC</name>
<dbReference type="CDD" id="cd00831">
    <property type="entry name" value="CHS_like"/>
    <property type="match status" value="1"/>
</dbReference>
<dbReference type="InterPro" id="IPR013747">
    <property type="entry name" value="ACP_syn_III_C"/>
</dbReference>
<dbReference type="PANTHER" id="PTHR31561">
    <property type="entry name" value="3-KETOACYL-COA SYNTHASE"/>
    <property type="match status" value="1"/>
</dbReference>
<dbReference type="STRING" id="574566.I0YY30"/>
<evidence type="ECO:0000259" key="5">
    <source>
        <dbReference type="Pfam" id="PF08541"/>
    </source>
</evidence>
<sequence>MGMVLTVLLVRRSRPVYLLDFTVYKPPDRLKCSHEVFAEQIRAQGCYEADTLQFMDKILQNSGVGEEAYMPPELHRPPPWNLSMEVRRQESEMVIFDTVDRLLRDNNLQPHQVDILVVNCSVFCPTPSLSAMVVNKFRMRADVITYNLAGMGCSAGIISISLVRELLQVYPGSTALVVSTENISQNVYLGNQRSMSIPCCIFRLGGAAVLLSNRRRDAACAKYELLHVVRTHMGAHDEAYSCVYQQEDDSGIVGMRLDKSLMRVAGMALRENLARLGPKVLPLLEQARYIAALGARRLLKMDVPAYVPDFNSAFNHFCIHTGGKGVLEAIEKQLGLPQERMWPSKYTLWRYGNTSSSSVWYVLACIETHVGVRRGDRVWQLAFGSGFKANSAVWRARRASQGQHAAFLPS</sequence>
<dbReference type="GO" id="GO:0016020">
    <property type="term" value="C:membrane"/>
    <property type="evidence" value="ECO:0007669"/>
    <property type="project" value="InterPro"/>
</dbReference>
<proteinExistence type="inferred from homology"/>
<protein>
    <recommendedName>
        <fullName evidence="2">very-long-chain 3-oxoacyl-CoA synthase</fullName>
        <ecNumber evidence="2">2.3.1.199</ecNumber>
    </recommendedName>
</protein>
<dbReference type="EMBL" id="AGSI01000008">
    <property type="protein sequence ID" value="EIE23299.1"/>
    <property type="molecule type" value="Genomic_DNA"/>
</dbReference>
<feature type="domain" description="Beta-ketoacyl-[acyl-carrier-protein] synthase III C-terminal" evidence="5">
    <location>
        <begin position="315"/>
        <end position="395"/>
    </location>
</feature>
<keyword evidence="7" id="KW-1185">Reference proteome</keyword>
<dbReference type="GO" id="GO:0009922">
    <property type="term" value="F:fatty acid elongase activity"/>
    <property type="evidence" value="ECO:0007669"/>
    <property type="project" value="UniProtKB-EC"/>
</dbReference>
<dbReference type="PIRSF" id="PIRSF036417">
    <property type="entry name" value="3-ktacl-CoA_syn"/>
    <property type="match status" value="1"/>
</dbReference>
<comment type="caution">
    <text evidence="6">The sequence shown here is derived from an EMBL/GenBank/DDBJ whole genome shotgun (WGS) entry which is preliminary data.</text>
</comment>
<dbReference type="Gene3D" id="3.40.47.10">
    <property type="match status" value="1"/>
</dbReference>
<dbReference type="InterPro" id="IPR016039">
    <property type="entry name" value="Thiolase-like"/>
</dbReference>
<dbReference type="GeneID" id="17041287"/>
<evidence type="ECO:0000259" key="4">
    <source>
        <dbReference type="Pfam" id="PF08392"/>
    </source>
</evidence>
<reference evidence="6 7" key="1">
    <citation type="journal article" date="2012" name="Genome Biol.">
        <title>The genome of the polar eukaryotic microalga coccomyxa subellipsoidea reveals traits of cold adaptation.</title>
        <authorList>
            <person name="Blanc G."/>
            <person name="Agarkova I."/>
            <person name="Grimwood J."/>
            <person name="Kuo A."/>
            <person name="Brueggeman A."/>
            <person name="Dunigan D."/>
            <person name="Gurnon J."/>
            <person name="Ladunga I."/>
            <person name="Lindquist E."/>
            <person name="Lucas S."/>
            <person name="Pangilinan J."/>
            <person name="Proschold T."/>
            <person name="Salamov A."/>
            <person name="Schmutz J."/>
            <person name="Weeks D."/>
            <person name="Yamada T."/>
            <person name="Claverie J.M."/>
            <person name="Grigoriev I."/>
            <person name="Van Etten J."/>
            <person name="Lomsadze A."/>
            <person name="Borodovsky M."/>
        </authorList>
    </citation>
    <scope>NUCLEOTIDE SEQUENCE [LARGE SCALE GENOMIC DNA]</scope>
    <source>
        <strain evidence="6 7">C-169</strain>
    </source>
</reference>
<dbReference type="AlphaFoldDB" id="I0YY30"/>
<dbReference type="InterPro" id="IPR013601">
    <property type="entry name" value="FAE1_typ3_polyketide_synth"/>
</dbReference>
<dbReference type="SUPFAM" id="SSF53901">
    <property type="entry name" value="Thiolase-like"/>
    <property type="match status" value="2"/>
</dbReference>
<accession>I0YY30</accession>
<dbReference type="RefSeq" id="XP_005647843.1">
    <property type="nucleotide sequence ID" value="XM_005647786.1"/>
</dbReference>
<dbReference type="GO" id="GO:0006633">
    <property type="term" value="P:fatty acid biosynthetic process"/>
    <property type="evidence" value="ECO:0007669"/>
    <property type="project" value="InterPro"/>
</dbReference>
<dbReference type="InterPro" id="IPR012392">
    <property type="entry name" value="3-ktacl-CoA_syn"/>
</dbReference>
<evidence type="ECO:0000313" key="7">
    <source>
        <dbReference type="Proteomes" id="UP000007264"/>
    </source>
</evidence>
<feature type="domain" description="FAE" evidence="4">
    <location>
        <begin position="9"/>
        <end position="297"/>
    </location>
</feature>
<comment type="similarity">
    <text evidence="1">Belongs to the thiolase-like superfamily. Chalcone/stilbene synthases family.</text>
</comment>
<gene>
    <name evidence="6" type="ORF">COCSUDRAFT_36731</name>
</gene>
<evidence type="ECO:0000313" key="6">
    <source>
        <dbReference type="EMBL" id="EIE23299.1"/>
    </source>
</evidence>
<evidence type="ECO:0000256" key="3">
    <source>
        <dbReference type="ARBA" id="ARBA00022679"/>
    </source>
</evidence>
<dbReference type="Pfam" id="PF08541">
    <property type="entry name" value="ACP_syn_III_C"/>
    <property type="match status" value="1"/>
</dbReference>
<evidence type="ECO:0000256" key="2">
    <source>
        <dbReference type="ARBA" id="ARBA00012307"/>
    </source>
</evidence>
<keyword evidence="3" id="KW-0808">Transferase</keyword>
<organism evidence="6 7">
    <name type="scientific">Coccomyxa subellipsoidea (strain C-169)</name>
    <name type="common">Green microalga</name>
    <dbReference type="NCBI Taxonomy" id="574566"/>
    <lineage>
        <taxon>Eukaryota</taxon>
        <taxon>Viridiplantae</taxon>
        <taxon>Chlorophyta</taxon>
        <taxon>core chlorophytes</taxon>
        <taxon>Trebouxiophyceae</taxon>
        <taxon>Trebouxiophyceae incertae sedis</taxon>
        <taxon>Coccomyxaceae</taxon>
        <taxon>Coccomyxa</taxon>
        <taxon>Coccomyxa subellipsoidea</taxon>
    </lineage>
</organism>
<dbReference type="Proteomes" id="UP000007264">
    <property type="component" value="Unassembled WGS sequence"/>
</dbReference>